<evidence type="ECO:0000256" key="4">
    <source>
        <dbReference type="ARBA" id="ARBA00024732"/>
    </source>
</evidence>
<evidence type="ECO:0000313" key="11">
    <source>
        <dbReference type="EMBL" id="KKZ13079.1"/>
    </source>
</evidence>
<dbReference type="InterPro" id="IPR004143">
    <property type="entry name" value="BPL_LPL_catalytic"/>
</dbReference>
<dbReference type="GO" id="GO:0005737">
    <property type="term" value="C:cytoplasm"/>
    <property type="evidence" value="ECO:0007669"/>
    <property type="project" value="UniProtKB-SubCell"/>
</dbReference>
<dbReference type="PANTHER" id="PTHR10993:SF7">
    <property type="entry name" value="LIPOYLTRANSFERASE 2, MITOCHONDRIAL-RELATED"/>
    <property type="match status" value="1"/>
</dbReference>
<dbReference type="PATRIC" id="fig|1608419.3.peg.2510"/>
<feature type="site" description="Lowers pKa of active site Cys" evidence="5 9">
    <location>
        <position position="138"/>
    </location>
</feature>
<reference evidence="11 12" key="2">
    <citation type="submission" date="2015-05" db="EMBL/GenBank/DDBJ databases">
        <title>Lifestyle Evolution in Cyanobacterial Symbionts of Sponges.</title>
        <authorList>
            <person name="Burgsdorf I."/>
            <person name="Slaby B.M."/>
            <person name="Handley K.M."/>
            <person name="Haber M."/>
            <person name="Blom J."/>
            <person name="Marshall C.W."/>
            <person name="Gilbert J.A."/>
            <person name="Hentschel U."/>
            <person name="Steindler L."/>
        </authorList>
    </citation>
    <scope>NUCLEOTIDE SEQUENCE [LARGE SCALE GENOMIC DNA]</scope>
    <source>
        <strain evidence="11">15L</strain>
    </source>
</reference>
<evidence type="ECO:0000256" key="8">
    <source>
        <dbReference type="PIRSR" id="PIRSR016262-2"/>
    </source>
</evidence>
<dbReference type="Pfam" id="PF21948">
    <property type="entry name" value="LplA-B_cat"/>
    <property type="match status" value="1"/>
</dbReference>
<organism evidence="11 12">
    <name type="scientific">Candidatus Synechococcus spongiarum 15L</name>
    <dbReference type="NCBI Taxonomy" id="1608419"/>
    <lineage>
        <taxon>Bacteria</taxon>
        <taxon>Bacillati</taxon>
        <taxon>Cyanobacteriota</taxon>
        <taxon>Cyanophyceae</taxon>
        <taxon>Synechococcales</taxon>
        <taxon>Synechococcaceae</taxon>
        <taxon>Synechococcus</taxon>
    </lineage>
</organism>
<dbReference type="AlphaFoldDB" id="A0A0G8AW34"/>
<dbReference type="InterPro" id="IPR045864">
    <property type="entry name" value="aa-tRNA-synth_II/BPL/LPL"/>
</dbReference>
<feature type="active site" description="Acyl-thioester intermediate" evidence="5 7">
    <location>
        <position position="172"/>
    </location>
</feature>
<comment type="caution">
    <text evidence="11">The sequence shown here is derived from an EMBL/GenBank/DDBJ whole genome shotgun (WGS) entry which is preliminary data.</text>
</comment>
<dbReference type="EMBL" id="JYFQ01000094">
    <property type="protein sequence ID" value="KKZ13079.1"/>
    <property type="molecule type" value="Genomic_DNA"/>
</dbReference>
<evidence type="ECO:0000256" key="9">
    <source>
        <dbReference type="PIRSR" id="PIRSR016262-3"/>
    </source>
</evidence>
<evidence type="ECO:0000256" key="5">
    <source>
        <dbReference type="HAMAP-Rule" id="MF_00013"/>
    </source>
</evidence>
<reference evidence="11 12" key="1">
    <citation type="submission" date="2015-02" db="EMBL/GenBank/DDBJ databases">
        <authorList>
            <person name="Slaby B."/>
            <person name="Hentschel U."/>
        </authorList>
    </citation>
    <scope>NUCLEOTIDE SEQUENCE [LARGE SCALE GENOMIC DNA]</scope>
    <source>
        <strain evidence="11">15L</strain>
    </source>
</reference>
<evidence type="ECO:0000256" key="1">
    <source>
        <dbReference type="ARBA" id="ARBA00004821"/>
    </source>
</evidence>
<comment type="similarity">
    <text evidence="5 6">Belongs to the LipB family.</text>
</comment>
<dbReference type="EC" id="2.3.1.181" evidence="5 6"/>
<keyword evidence="2 5" id="KW-0808">Transferase</keyword>
<dbReference type="GO" id="GO:0016874">
    <property type="term" value="F:ligase activity"/>
    <property type="evidence" value="ECO:0007669"/>
    <property type="project" value="UniProtKB-KW"/>
</dbReference>
<feature type="binding site" evidence="5 8">
    <location>
        <begin position="74"/>
        <end position="81"/>
    </location>
    <ligand>
        <name>substrate</name>
    </ligand>
</feature>
<evidence type="ECO:0000259" key="10">
    <source>
        <dbReference type="PROSITE" id="PS51733"/>
    </source>
</evidence>
<dbReference type="HAMAP" id="MF_00013">
    <property type="entry name" value="LipB"/>
    <property type="match status" value="1"/>
</dbReference>
<dbReference type="PROSITE" id="PS51733">
    <property type="entry name" value="BPL_LPL_CATALYTIC"/>
    <property type="match status" value="1"/>
</dbReference>
<dbReference type="PIRSF" id="PIRSF016262">
    <property type="entry name" value="LPLase"/>
    <property type="match status" value="1"/>
</dbReference>
<evidence type="ECO:0000256" key="7">
    <source>
        <dbReference type="PIRSR" id="PIRSR016262-1"/>
    </source>
</evidence>
<dbReference type="PANTHER" id="PTHR10993">
    <property type="entry name" value="OCTANOYLTRANSFERASE"/>
    <property type="match status" value="1"/>
</dbReference>
<evidence type="ECO:0000256" key="6">
    <source>
        <dbReference type="PIRNR" id="PIRNR016262"/>
    </source>
</evidence>
<sequence length="217" mass="23797">MRQADLLQPGLMSVTEALAQQRQRQRQLLLQPGGREALLLMQHPPCYTMGRGSSAVHLCHGVQGLAHPLHRLDRGGEVTHHCPGQLVLWLVLNLQRHTPDLHWYLRRLEAVVLEVLAELGLPGERQPGLTGVWCGGGKVAAVGIGCRRWITRHGLALNVNCDLQGFDAIVPCGLKDHAVGRLLDWRPGITCADVEPLLLAAVERQLNLELLPCPVVG</sequence>
<dbReference type="STRING" id="431041.FLM9_940"/>
<feature type="domain" description="BPL/LPL catalytic" evidence="10">
    <location>
        <begin position="32"/>
        <end position="210"/>
    </location>
</feature>
<evidence type="ECO:0000313" key="12">
    <source>
        <dbReference type="Proteomes" id="UP000035037"/>
    </source>
</evidence>
<comment type="catalytic activity">
    <reaction evidence="5 6">
        <text>octanoyl-[ACP] + L-lysyl-[protein] = N(6)-octanoyl-L-lysyl-[protein] + holo-[ACP] + H(+)</text>
        <dbReference type="Rhea" id="RHEA:17665"/>
        <dbReference type="Rhea" id="RHEA-COMP:9636"/>
        <dbReference type="Rhea" id="RHEA-COMP:9685"/>
        <dbReference type="Rhea" id="RHEA-COMP:9752"/>
        <dbReference type="Rhea" id="RHEA-COMP:9928"/>
        <dbReference type="ChEBI" id="CHEBI:15378"/>
        <dbReference type="ChEBI" id="CHEBI:29969"/>
        <dbReference type="ChEBI" id="CHEBI:64479"/>
        <dbReference type="ChEBI" id="CHEBI:78463"/>
        <dbReference type="ChEBI" id="CHEBI:78809"/>
        <dbReference type="EC" id="2.3.1.181"/>
    </reaction>
</comment>
<keyword evidence="3 5" id="KW-0012">Acyltransferase</keyword>
<feature type="binding site" evidence="5 8">
    <location>
        <begin position="141"/>
        <end position="143"/>
    </location>
    <ligand>
        <name>substrate</name>
    </ligand>
</feature>
<proteinExistence type="inferred from homology"/>
<keyword evidence="5" id="KW-0963">Cytoplasm</keyword>
<dbReference type="SUPFAM" id="SSF55681">
    <property type="entry name" value="Class II aaRS and biotin synthetases"/>
    <property type="match status" value="1"/>
</dbReference>
<evidence type="ECO:0000256" key="2">
    <source>
        <dbReference type="ARBA" id="ARBA00022679"/>
    </source>
</evidence>
<comment type="function">
    <text evidence="4 5 6">Catalyzes the transfer of endogenously produced octanoic acid from octanoyl-acyl-carrier-protein onto the lipoyl domains of lipoate-dependent enzymes. Lipoyl-ACP can also act as a substrate although octanoyl-ACP is likely to be the physiological substrate.</text>
</comment>
<gene>
    <name evidence="5" type="primary">lipB</name>
    <name evidence="11" type="ORF">TQ37_04760</name>
</gene>
<protein>
    <recommendedName>
        <fullName evidence="5 6">Octanoyltransferase</fullName>
        <ecNumber evidence="5 6">2.3.1.181</ecNumber>
    </recommendedName>
    <alternativeName>
        <fullName evidence="5">Lipoate-protein ligase B</fullName>
    </alternativeName>
    <alternativeName>
        <fullName evidence="5">Lipoyl/octanoyl transferase</fullName>
    </alternativeName>
    <alternativeName>
        <fullName evidence="5">Octanoyl-[acyl-carrier-protein]-protein N-octanoyltransferase</fullName>
    </alternativeName>
</protein>
<comment type="miscellaneous">
    <text evidence="5">In the reaction, the free carboxyl group of octanoic acid is attached via an amide linkage to the epsilon-amino group of a specific lysine residue of lipoyl domains of lipoate-dependent enzymes.</text>
</comment>
<evidence type="ECO:0000256" key="3">
    <source>
        <dbReference type="ARBA" id="ARBA00023315"/>
    </source>
</evidence>
<dbReference type="UniPathway" id="UPA00538">
    <property type="reaction ID" value="UER00592"/>
</dbReference>
<dbReference type="GO" id="GO:0009249">
    <property type="term" value="P:protein lipoylation"/>
    <property type="evidence" value="ECO:0007669"/>
    <property type="project" value="InterPro"/>
</dbReference>
<keyword evidence="11" id="KW-0436">Ligase</keyword>
<comment type="subcellular location">
    <subcellularLocation>
        <location evidence="5">Cytoplasm</location>
    </subcellularLocation>
</comment>
<comment type="pathway">
    <text evidence="1 5 6">Protein modification; protein lipoylation via endogenous pathway; protein N(6)-(lipoyl)lysine from octanoyl-[acyl-carrier-protein]: step 1/2.</text>
</comment>
<dbReference type="Proteomes" id="UP000035037">
    <property type="component" value="Unassembled WGS sequence"/>
</dbReference>
<dbReference type="CDD" id="cd16444">
    <property type="entry name" value="LipB"/>
    <property type="match status" value="1"/>
</dbReference>
<dbReference type="Gene3D" id="3.30.930.10">
    <property type="entry name" value="Bira Bifunctional Protein, Domain 2"/>
    <property type="match status" value="1"/>
</dbReference>
<accession>A0A0G8AW34</accession>
<dbReference type="NCBIfam" id="TIGR00214">
    <property type="entry name" value="lipB"/>
    <property type="match status" value="1"/>
</dbReference>
<dbReference type="GO" id="GO:0033819">
    <property type="term" value="F:lipoyl(octanoyl) transferase activity"/>
    <property type="evidence" value="ECO:0007669"/>
    <property type="project" value="UniProtKB-EC"/>
</dbReference>
<name>A0A0G8AW34_9SYNE</name>
<dbReference type="InterPro" id="IPR000544">
    <property type="entry name" value="Octanoyltransferase"/>
</dbReference>
<feature type="binding site" evidence="5 8">
    <location>
        <begin position="154"/>
        <end position="156"/>
    </location>
    <ligand>
        <name>substrate</name>
    </ligand>
</feature>